<evidence type="ECO:0000313" key="2">
    <source>
        <dbReference type="EMBL" id="QHT92474.1"/>
    </source>
</evidence>
<feature type="compositionally biased region" description="Basic residues" evidence="1">
    <location>
        <begin position="131"/>
        <end position="144"/>
    </location>
</feature>
<organism evidence="2">
    <name type="scientific">viral metagenome</name>
    <dbReference type="NCBI Taxonomy" id="1070528"/>
    <lineage>
        <taxon>unclassified sequences</taxon>
        <taxon>metagenomes</taxon>
        <taxon>organismal metagenomes</taxon>
    </lineage>
</organism>
<feature type="region of interest" description="Disordered" evidence="1">
    <location>
        <begin position="124"/>
        <end position="144"/>
    </location>
</feature>
<protein>
    <submittedName>
        <fullName evidence="2">Uncharacterized protein</fullName>
    </submittedName>
</protein>
<dbReference type="AlphaFoldDB" id="A0A6C0IH66"/>
<reference evidence="2" key="1">
    <citation type="journal article" date="2020" name="Nature">
        <title>Giant virus diversity and host interactions through global metagenomics.</title>
        <authorList>
            <person name="Schulz F."/>
            <person name="Roux S."/>
            <person name="Paez-Espino D."/>
            <person name="Jungbluth S."/>
            <person name="Walsh D.A."/>
            <person name="Denef V.J."/>
            <person name="McMahon K.D."/>
            <person name="Konstantinidis K.T."/>
            <person name="Eloe-Fadrosh E.A."/>
            <person name="Kyrpides N.C."/>
            <person name="Woyke T."/>
        </authorList>
    </citation>
    <scope>NUCLEOTIDE SEQUENCE</scope>
    <source>
        <strain evidence="2">GVMAG-M-3300023184-88</strain>
    </source>
</reference>
<proteinExistence type="predicted"/>
<accession>A0A6C0IH66</accession>
<name>A0A6C0IH66_9ZZZZ</name>
<evidence type="ECO:0000256" key="1">
    <source>
        <dbReference type="SAM" id="MobiDB-lite"/>
    </source>
</evidence>
<dbReference type="EMBL" id="MN740185">
    <property type="protein sequence ID" value="QHT92474.1"/>
    <property type="molecule type" value="Genomic_DNA"/>
</dbReference>
<sequence>MSSNLPSVPNTNLKAKIIKAQLNSAPALTHTIIQLCKEQGVVPILPKLSWKDDSDWAIKMNRINEKITELCKIYNEIIDSTSPNKNKLLQKCESTAEDLMNERNTHFRASYLALCEKAKNYIPPSFQKGGTRAKKRHTKKRSKK</sequence>